<gene>
    <name evidence="2" type="ORF">MTR67_047665</name>
</gene>
<feature type="compositionally biased region" description="Polar residues" evidence="1">
    <location>
        <begin position="51"/>
        <end position="64"/>
    </location>
</feature>
<keyword evidence="3" id="KW-1185">Reference proteome</keyword>
<reference evidence="2" key="1">
    <citation type="submission" date="2023-08" db="EMBL/GenBank/DDBJ databases">
        <title>A de novo genome assembly of Solanum verrucosum Schlechtendal, a Mexican diploid species geographically isolated from the other diploid A-genome species in potato relatives.</title>
        <authorList>
            <person name="Hosaka K."/>
        </authorList>
    </citation>
    <scope>NUCLEOTIDE SEQUENCE</scope>
    <source>
        <tissue evidence="2">Young leaves</tissue>
    </source>
</reference>
<organism evidence="2 3">
    <name type="scientific">Solanum verrucosum</name>
    <dbReference type="NCBI Taxonomy" id="315347"/>
    <lineage>
        <taxon>Eukaryota</taxon>
        <taxon>Viridiplantae</taxon>
        <taxon>Streptophyta</taxon>
        <taxon>Embryophyta</taxon>
        <taxon>Tracheophyta</taxon>
        <taxon>Spermatophyta</taxon>
        <taxon>Magnoliopsida</taxon>
        <taxon>eudicotyledons</taxon>
        <taxon>Gunneridae</taxon>
        <taxon>Pentapetalae</taxon>
        <taxon>asterids</taxon>
        <taxon>lamiids</taxon>
        <taxon>Solanales</taxon>
        <taxon>Solanaceae</taxon>
        <taxon>Solanoideae</taxon>
        <taxon>Solaneae</taxon>
        <taxon>Solanum</taxon>
    </lineage>
</organism>
<dbReference type="AlphaFoldDB" id="A0AAF0UWW6"/>
<protein>
    <submittedName>
        <fullName evidence="2">Uncharacterized protein</fullName>
    </submittedName>
</protein>
<accession>A0AAF0UWW6</accession>
<name>A0AAF0UWW6_SOLVR</name>
<dbReference type="EMBL" id="CP133622">
    <property type="protein sequence ID" value="WMV54280.1"/>
    <property type="molecule type" value="Genomic_DNA"/>
</dbReference>
<evidence type="ECO:0000256" key="1">
    <source>
        <dbReference type="SAM" id="MobiDB-lite"/>
    </source>
</evidence>
<evidence type="ECO:0000313" key="2">
    <source>
        <dbReference type="EMBL" id="WMV54280.1"/>
    </source>
</evidence>
<sequence length="162" mass="17734">MIDALSRKIASIGSLACLGMSKRPLAREIQALESKFIQLDISEKDHDRRTQTTISKSNDGNGNPNDGRKIISKGYVAHVEEKRKGLAKDVHRLARLGVSLTDTSDGGVIVQNKSKPSLVAEVKETQDNNPILFQLKGAVHQQKVEVFSQGGDGQLCVPRVYE</sequence>
<evidence type="ECO:0000313" key="3">
    <source>
        <dbReference type="Proteomes" id="UP001234989"/>
    </source>
</evidence>
<proteinExistence type="predicted"/>
<dbReference type="Proteomes" id="UP001234989">
    <property type="component" value="Chromosome 11"/>
</dbReference>
<feature type="region of interest" description="Disordered" evidence="1">
    <location>
        <begin position="47"/>
        <end position="69"/>
    </location>
</feature>